<gene>
    <name evidence="2" type="ORF">RJ641_007459</name>
</gene>
<dbReference type="Pfam" id="PF14223">
    <property type="entry name" value="Retrotran_gag_2"/>
    <property type="match status" value="1"/>
</dbReference>
<proteinExistence type="predicted"/>
<dbReference type="EMBL" id="JBAMMX010000015">
    <property type="protein sequence ID" value="KAK6925740.1"/>
    <property type="molecule type" value="Genomic_DNA"/>
</dbReference>
<dbReference type="PANTHER" id="PTHR34222:SF43">
    <property type="entry name" value="RETROTRANSPOSON GAG DOMAIN-CONTAINING PROTEIN"/>
    <property type="match status" value="1"/>
</dbReference>
<keyword evidence="3" id="KW-1185">Reference proteome</keyword>
<dbReference type="AlphaFoldDB" id="A0AAN8Z7Y3"/>
<evidence type="ECO:0000313" key="3">
    <source>
        <dbReference type="Proteomes" id="UP001370490"/>
    </source>
</evidence>
<sequence>MSEHIESSRTKSVPIFVQIEGAFNVGIQLTDTNFDVWSQFMEMHIAERKKLSYIMGKSALPDVSDKGYEKWYAENQKVKRWLLMSMTPDIMKRYLHLPTAREIWSALSKAFYDGNDEMHVYSLHQKVFSAKQGAKSLSVYYGELTKIFQELDHQDKVVIKDPDDVTTYRQSIEKTRVHIFLTGLDKSFDQLQREILRREPLLSLEECYSLVHREAIRSTTLNEDIEKPEASAMVSRHRPSQTSQDQPKATNLKNSNSSDKSAYKCTHCNQTGHSKSRCFELIGYPDW</sequence>
<dbReference type="Proteomes" id="UP001370490">
    <property type="component" value="Unassembled WGS sequence"/>
</dbReference>
<evidence type="ECO:0000256" key="1">
    <source>
        <dbReference type="SAM" id="MobiDB-lite"/>
    </source>
</evidence>
<accession>A0AAN8Z7Y3</accession>
<comment type="caution">
    <text evidence="2">The sequence shown here is derived from an EMBL/GenBank/DDBJ whole genome shotgun (WGS) entry which is preliminary data.</text>
</comment>
<feature type="compositionally biased region" description="Polar residues" evidence="1">
    <location>
        <begin position="240"/>
        <end position="260"/>
    </location>
</feature>
<evidence type="ECO:0000313" key="2">
    <source>
        <dbReference type="EMBL" id="KAK6925740.1"/>
    </source>
</evidence>
<dbReference type="PANTHER" id="PTHR34222">
    <property type="entry name" value="GAG_PRE-INTEGRS DOMAIN-CONTAINING PROTEIN"/>
    <property type="match status" value="1"/>
</dbReference>
<organism evidence="2 3">
    <name type="scientific">Dillenia turbinata</name>
    <dbReference type="NCBI Taxonomy" id="194707"/>
    <lineage>
        <taxon>Eukaryota</taxon>
        <taxon>Viridiplantae</taxon>
        <taxon>Streptophyta</taxon>
        <taxon>Embryophyta</taxon>
        <taxon>Tracheophyta</taxon>
        <taxon>Spermatophyta</taxon>
        <taxon>Magnoliopsida</taxon>
        <taxon>eudicotyledons</taxon>
        <taxon>Gunneridae</taxon>
        <taxon>Pentapetalae</taxon>
        <taxon>Dilleniales</taxon>
        <taxon>Dilleniaceae</taxon>
        <taxon>Dillenia</taxon>
    </lineage>
</organism>
<reference evidence="2 3" key="1">
    <citation type="submission" date="2023-12" db="EMBL/GenBank/DDBJ databases">
        <title>A high-quality genome assembly for Dillenia turbinata (Dilleniales).</title>
        <authorList>
            <person name="Chanderbali A."/>
        </authorList>
    </citation>
    <scope>NUCLEOTIDE SEQUENCE [LARGE SCALE GENOMIC DNA]</scope>
    <source>
        <strain evidence="2">LSX21</strain>
        <tissue evidence="2">Leaf</tissue>
    </source>
</reference>
<feature type="region of interest" description="Disordered" evidence="1">
    <location>
        <begin position="222"/>
        <end position="263"/>
    </location>
</feature>
<name>A0AAN8Z7Y3_9MAGN</name>
<protein>
    <submittedName>
        <fullName evidence="2">Retrotransposon gag domain</fullName>
    </submittedName>
</protein>